<comment type="caution">
    <text evidence="2">The sequence shown here is derived from an EMBL/GenBank/DDBJ whole genome shotgun (WGS) entry which is preliminary data.</text>
</comment>
<proteinExistence type="predicted"/>
<keyword evidence="3" id="KW-1185">Reference proteome</keyword>
<feature type="transmembrane region" description="Helical" evidence="1">
    <location>
        <begin position="255"/>
        <end position="275"/>
    </location>
</feature>
<organism evidence="2 3">
    <name type="scientific">Anaeromyces robustus</name>
    <dbReference type="NCBI Taxonomy" id="1754192"/>
    <lineage>
        <taxon>Eukaryota</taxon>
        <taxon>Fungi</taxon>
        <taxon>Fungi incertae sedis</taxon>
        <taxon>Chytridiomycota</taxon>
        <taxon>Chytridiomycota incertae sedis</taxon>
        <taxon>Neocallimastigomycetes</taxon>
        <taxon>Neocallimastigales</taxon>
        <taxon>Neocallimastigaceae</taxon>
        <taxon>Anaeromyces</taxon>
    </lineage>
</organism>
<gene>
    <name evidence="2" type="ORF">BCR32DRAFT_242070</name>
</gene>
<dbReference type="Gene3D" id="3.40.190.10">
    <property type="entry name" value="Periplasmic binding protein-like II"/>
    <property type="match status" value="2"/>
</dbReference>
<keyword evidence="1" id="KW-0472">Membrane</keyword>
<dbReference type="SUPFAM" id="SSF53850">
    <property type="entry name" value="Periplasmic binding protein-like II"/>
    <property type="match status" value="1"/>
</dbReference>
<dbReference type="Proteomes" id="UP000193944">
    <property type="component" value="Unassembled WGS sequence"/>
</dbReference>
<reference evidence="2 3" key="2">
    <citation type="submission" date="2016-08" db="EMBL/GenBank/DDBJ databases">
        <title>Pervasive Adenine N6-methylation of Active Genes in Fungi.</title>
        <authorList>
            <consortium name="DOE Joint Genome Institute"/>
            <person name="Mondo S.J."/>
            <person name="Dannebaum R.O."/>
            <person name="Kuo R.C."/>
            <person name="Labutti K."/>
            <person name="Haridas S."/>
            <person name="Kuo A."/>
            <person name="Salamov A."/>
            <person name="Ahrendt S.R."/>
            <person name="Lipzen A."/>
            <person name="Sullivan W."/>
            <person name="Andreopoulos W.B."/>
            <person name="Clum A."/>
            <person name="Lindquist E."/>
            <person name="Daum C."/>
            <person name="Ramamoorthy G.K."/>
            <person name="Gryganskyi A."/>
            <person name="Culley D."/>
            <person name="Magnuson J.K."/>
            <person name="James T.Y."/>
            <person name="O'Malley M.A."/>
            <person name="Stajich J.E."/>
            <person name="Spatafora J.W."/>
            <person name="Visel A."/>
            <person name="Grigoriev I.V."/>
        </authorList>
    </citation>
    <scope>NUCLEOTIDE SEQUENCE [LARGE SCALE GENOMIC DNA]</scope>
    <source>
        <strain evidence="2 3">S4</strain>
    </source>
</reference>
<keyword evidence="1" id="KW-1133">Transmembrane helix</keyword>
<evidence type="ECO:0000313" key="3">
    <source>
        <dbReference type="Proteomes" id="UP000193944"/>
    </source>
</evidence>
<evidence type="ECO:0000256" key="1">
    <source>
        <dbReference type="SAM" id="Phobius"/>
    </source>
</evidence>
<accession>A0A1Y1XHA3</accession>
<dbReference type="AlphaFoldDB" id="A0A1Y1XHA3"/>
<protein>
    <recommendedName>
        <fullName evidence="4">Periplasmic binding protein-like II</fullName>
    </recommendedName>
</protein>
<reference evidence="2 3" key="1">
    <citation type="submission" date="2016-08" db="EMBL/GenBank/DDBJ databases">
        <title>A Parts List for Fungal Cellulosomes Revealed by Comparative Genomics.</title>
        <authorList>
            <consortium name="DOE Joint Genome Institute"/>
            <person name="Haitjema C.H."/>
            <person name="Gilmore S.P."/>
            <person name="Henske J.K."/>
            <person name="Solomon K.V."/>
            <person name="De Groot R."/>
            <person name="Kuo A."/>
            <person name="Mondo S.J."/>
            <person name="Salamov A.A."/>
            <person name="Labutti K."/>
            <person name="Zhao Z."/>
            <person name="Chiniquy J."/>
            <person name="Barry K."/>
            <person name="Brewer H.M."/>
            <person name="Purvine S.O."/>
            <person name="Wright A.T."/>
            <person name="Boxma B."/>
            <person name="Van Alen T."/>
            <person name="Hackstein J.H."/>
            <person name="Baker S.E."/>
            <person name="Grigoriev I.V."/>
            <person name="O'Malley M.A."/>
        </authorList>
    </citation>
    <scope>NUCLEOTIDE SEQUENCE [LARGE SCALE GENOMIC DNA]</scope>
    <source>
        <strain evidence="2 3">S4</strain>
    </source>
</reference>
<feature type="transmembrane region" description="Helical" evidence="1">
    <location>
        <begin position="295"/>
        <end position="313"/>
    </location>
</feature>
<dbReference type="EMBL" id="MCFG01000041">
    <property type="protein sequence ID" value="ORX85072.1"/>
    <property type="molecule type" value="Genomic_DNA"/>
</dbReference>
<name>A0A1Y1XHA3_9FUNG</name>
<dbReference type="OrthoDB" id="2021138at2759"/>
<keyword evidence="1" id="KW-0812">Transmembrane</keyword>
<evidence type="ECO:0000313" key="2">
    <source>
        <dbReference type="EMBL" id="ORX85072.1"/>
    </source>
</evidence>
<sequence length="396" mass="46024">MYIILKILIVILIIYTNIVKSVDINAVLFSDNGAFYAFTGMVNEFNNYSKNNNLDINIHLTALLQNNFTSTFTDYETFLDYLFTKKSNKYDLIAYDNVYKMRYGPHLLDLKNILPKEHIDMYMEGVSNQTCIYNDKIIGLQINIDVDFLYYHKNYLKTYNQKVPKTWDDLINVGKYILNEERKLNNTSLIGYNGFFLDSEGGTCSIYETIYSFRDSINSPFPGITSQKAIDALEKIKEVKNELSSGKISIFKCHLRLFIISIGSTLSIIPLLYYLINNFKVNVQIIVWINCHRKIFLSLFIIIDIIMNTLILIKPYTIENIIYNNKIFQTFLTLMNKDNDEKTENEIVNDLLEMANNKTVTTITTESSNCSNPESLLHKIYIKLLKNDNDNLIKYS</sequence>
<evidence type="ECO:0008006" key="4">
    <source>
        <dbReference type="Google" id="ProtNLM"/>
    </source>
</evidence>